<accession>A0ABD1JME4</accession>
<evidence type="ECO:0000256" key="9">
    <source>
        <dbReference type="ARBA" id="ARBA00023180"/>
    </source>
</evidence>
<dbReference type="SUPFAM" id="SSF48726">
    <property type="entry name" value="Immunoglobulin"/>
    <property type="match status" value="2"/>
</dbReference>
<keyword evidence="8" id="KW-0675">Receptor</keyword>
<keyword evidence="4" id="KW-0732">Signal</keyword>
<dbReference type="InterPro" id="IPR013106">
    <property type="entry name" value="Ig_V-set"/>
</dbReference>
<evidence type="ECO:0000256" key="2">
    <source>
        <dbReference type="ARBA" id="ARBA00022475"/>
    </source>
</evidence>
<dbReference type="Pfam" id="PF07686">
    <property type="entry name" value="V-set"/>
    <property type="match status" value="1"/>
</dbReference>
<dbReference type="InterPro" id="IPR003598">
    <property type="entry name" value="Ig_sub2"/>
</dbReference>
<dbReference type="InterPro" id="IPR051713">
    <property type="entry name" value="T-cell_Activation_Regulation"/>
</dbReference>
<evidence type="ECO:0000256" key="4">
    <source>
        <dbReference type="ARBA" id="ARBA00022729"/>
    </source>
</evidence>
<sequence>MSILSIYAFHFYNNLGTISAAGGGDDLEEKIVHVGDPVTLSCDVGDKVRVDSSEIKWTTYGDTVVKLVNATLTSDCGYEGRVQMSESIERGNVSLTIHRTVFNDYGEYECHYNKEHKKTWSLKITANIPKELTVTPGHPVWIPCYTREKTCTDNRRNADKGRTTNGTSFTWTKDNETVLQIVKGGRESKGRAQVSYDIDNGNLSLVFAQAYFSDRGNYSCTKQEDRTFLTLRVHQEEIKVSLEESEAFLSLRLYTVDPVNVYFQKDNSSTPVLVCGNYTCSQSWKYVESGHKVELDAVTRDDLGTYAVRDRSRDELLCTYIVSMAVLNGRHTQQSALVILIVFLLLILIIYCIFKECIEGEVI</sequence>
<evidence type="ECO:0000256" key="6">
    <source>
        <dbReference type="ARBA" id="ARBA00023136"/>
    </source>
</evidence>
<comment type="caution">
    <text evidence="13">The sequence shown here is derived from an EMBL/GenBank/DDBJ whole genome shotgun (WGS) entry which is preliminary data.</text>
</comment>
<proteinExistence type="predicted"/>
<dbReference type="InterPro" id="IPR007110">
    <property type="entry name" value="Ig-like_dom"/>
</dbReference>
<evidence type="ECO:0000313" key="14">
    <source>
        <dbReference type="Proteomes" id="UP001591681"/>
    </source>
</evidence>
<comment type="subcellular location">
    <subcellularLocation>
        <location evidence="1">Cell membrane</location>
        <topology evidence="1">Single-pass type I membrane protein</topology>
    </subcellularLocation>
</comment>
<dbReference type="InterPro" id="IPR003599">
    <property type="entry name" value="Ig_sub"/>
</dbReference>
<keyword evidence="7" id="KW-1015">Disulfide bond</keyword>
<evidence type="ECO:0000256" key="10">
    <source>
        <dbReference type="ARBA" id="ARBA00023319"/>
    </source>
</evidence>
<feature type="domain" description="Ig-like" evidence="12">
    <location>
        <begin position="122"/>
        <end position="230"/>
    </location>
</feature>
<evidence type="ECO:0000256" key="5">
    <source>
        <dbReference type="ARBA" id="ARBA00022989"/>
    </source>
</evidence>
<dbReference type="PANTHER" id="PTHR25466">
    <property type="entry name" value="T-LYMPHOCYTE ACTIVATION ANTIGEN"/>
    <property type="match status" value="1"/>
</dbReference>
<dbReference type="PROSITE" id="PS50835">
    <property type="entry name" value="IG_LIKE"/>
    <property type="match status" value="2"/>
</dbReference>
<evidence type="ECO:0000256" key="8">
    <source>
        <dbReference type="ARBA" id="ARBA00023170"/>
    </source>
</evidence>
<dbReference type="InterPro" id="IPR036179">
    <property type="entry name" value="Ig-like_dom_sf"/>
</dbReference>
<feature type="domain" description="Ig-like" evidence="12">
    <location>
        <begin position="35"/>
        <end position="121"/>
    </location>
</feature>
<dbReference type="EMBL" id="JBHFQA010000013">
    <property type="protein sequence ID" value="KAL2088324.1"/>
    <property type="molecule type" value="Genomic_DNA"/>
</dbReference>
<keyword evidence="14" id="KW-1185">Reference proteome</keyword>
<reference evidence="13 14" key="1">
    <citation type="submission" date="2024-09" db="EMBL/GenBank/DDBJ databases">
        <title>A chromosome-level genome assembly of Gray's grenadier anchovy, Coilia grayii.</title>
        <authorList>
            <person name="Fu Z."/>
        </authorList>
    </citation>
    <scope>NUCLEOTIDE SEQUENCE [LARGE SCALE GENOMIC DNA]</scope>
    <source>
        <strain evidence="13">G4</strain>
        <tissue evidence="13">Muscle</tissue>
    </source>
</reference>
<organism evidence="13 14">
    <name type="scientific">Coilia grayii</name>
    <name type="common">Gray's grenadier anchovy</name>
    <dbReference type="NCBI Taxonomy" id="363190"/>
    <lineage>
        <taxon>Eukaryota</taxon>
        <taxon>Metazoa</taxon>
        <taxon>Chordata</taxon>
        <taxon>Craniata</taxon>
        <taxon>Vertebrata</taxon>
        <taxon>Euteleostomi</taxon>
        <taxon>Actinopterygii</taxon>
        <taxon>Neopterygii</taxon>
        <taxon>Teleostei</taxon>
        <taxon>Clupei</taxon>
        <taxon>Clupeiformes</taxon>
        <taxon>Clupeoidei</taxon>
        <taxon>Engraulidae</taxon>
        <taxon>Coilinae</taxon>
        <taxon>Coilia</taxon>
    </lineage>
</organism>
<dbReference type="Gene3D" id="2.60.40.10">
    <property type="entry name" value="Immunoglobulins"/>
    <property type="match status" value="2"/>
</dbReference>
<evidence type="ECO:0000259" key="12">
    <source>
        <dbReference type="PROSITE" id="PS50835"/>
    </source>
</evidence>
<dbReference type="AlphaFoldDB" id="A0ABD1JME4"/>
<name>A0ABD1JME4_9TELE</name>
<dbReference type="GO" id="GO:0005886">
    <property type="term" value="C:plasma membrane"/>
    <property type="evidence" value="ECO:0007669"/>
    <property type="project" value="UniProtKB-SubCell"/>
</dbReference>
<evidence type="ECO:0000256" key="11">
    <source>
        <dbReference type="SAM" id="Phobius"/>
    </source>
</evidence>
<dbReference type="PANTHER" id="PTHR25466:SF14">
    <property type="entry name" value="BUTYROPHILIN SUBFAMILY 2 MEMBER A2-LIKE-RELATED"/>
    <property type="match status" value="1"/>
</dbReference>
<keyword evidence="5 11" id="KW-1133">Transmembrane helix</keyword>
<evidence type="ECO:0000256" key="3">
    <source>
        <dbReference type="ARBA" id="ARBA00022692"/>
    </source>
</evidence>
<gene>
    <name evidence="13" type="ORF">ACEWY4_015223</name>
</gene>
<protein>
    <recommendedName>
        <fullName evidence="12">Ig-like domain-containing protein</fullName>
    </recommendedName>
</protein>
<keyword evidence="6 11" id="KW-0472">Membrane</keyword>
<evidence type="ECO:0000256" key="7">
    <source>
        <dbReference type="ARBA" id="ARBA00023157"/>
    </source>
</evidence>
<keyword evidence="2" id="KW-1003">Cell membrane</keyword>
<keyword evidence="9" id="KW-0325">Glycoprotein</keyword>
<evidence type="ECO:0000256" key="1">
    <source>
        <dbReference type="ARBA" id="ARBA00004251"/>
    </source>
</evidence>
<keyword evidence="3 11" id="KW-0812">Transmembrane</keyword>
<dbReference type="SMART" id="SM00409">
    <property type="entry name" value="IG"/>
    <property type="match status" value="2"/>
</dbReference>
<dbReference type="SMART" id="SM00406">
    <property type="entry name" value="IGv"/>
    <property type="match status" value="2"/>
</dbReference>
<dbReference type="InterPro" id="IPR013783">
    <property type="entry name" value="Ig-like_fold"/>
</dbReference>
<dbReference type="Proteomes" id="UP001591681">
    <property type="component" value="Unassembled WGS sequence"/>
</dbReference>
<feature type="transmembrane region" description="Helical" evidence="11">
    <location>
        <begin position="336"/>
        <end position="354"/>
    </location>
</feature>
<dbReference type="SMART" id="SM00408">
    <property type="entry name" value="IGc2"/>
    <property type="match status" value="1"/>
</dbReference>
<keyword evidence="10" id="KW-0393">Immunoglobulin domain</keyword>
<evidence type="ECO:0000313" key="13">
    <source>
        <dbReference type="EMBL" id="KAL2088324.1"/>
    </source>
</evidence>